<proteinExistence type="predicted"/>
<comment type="caution">
    <text evidence="2">The sequence shown here is derived from an EMBL/GenBank/DDBJ whole genome shotgun (WGS) entry which is preliminary data.</text>
</comment>
<dbReference type="InterPro" id="IPR050834">
    <property type="entry name" value="Glycosyltransf_2"/>
</dbReference>
<evidence type="ECO:0000313" key="2">
    <source>
        <dbReference type="EMBL" id="TWF78996.1"/>
    </source>
</evidence>
<dbReference type="PANTHER" id="PTHR43685">
    <property type="entry name" value="GLYCOSYLTRANSFERASE"/>
    <property type="match status" value="1"/>
</dbReference>
<accession>A0A561SVV7</accession>
<dbReference type="EMBL" id="VIWU01000001">
    <property type="protein sequence ID" value="TWF78996.1"/>
    <property type="molecule type" value="Genomic_DNA"/>
</dbReference>
<organism evidence="2 3">
    <name type="scientific">Pseudonocardia hierapolitana</name>
    <dbReference type="NCBI Taxonomy" id="1128676"/>
    <lineage>
        <taxon>Bacteria</taxon>
        <taxon>Bacillati</taxon>
        <taxon>Actinomycetota</taxon>
        <taxon>Actinomycetes</taxon>
        <taxon>Pseudonocardiales</taxon>
        <taxon>Pseudonocardiaceae</taxon>
        <taxon>Pseudonocardia</taxon>
    </lineage>
</organism>
<gene>
    <name evidence="2" type="ORF">FHX44_114922</name>
</gene>
<dbReference type="InterPro" id="IPR029044">
    <property type="entry name" value="Nucleotide-diphossugar_trans"/>
</dbReference>
<dbReference type="PANTHER" id="PTHR43685:SF11">
    <property type="entry name" value="GLYCOSYLTRANSFERASE TAGX-RELATED"/>
    <property type="match status" value="1"/>
</dbReference>
<evidence type="ECO:0000313" key="3">
    <source>
        <dbReference type="Proteomes" id="UP000321261"/>
    </source>
</evidence>
<reference evidence="2 3" key="1">
    <citation type="submission" date="2019-06" db="EMBL/GenBank/DDBJ databases">
        <title>Sequencing the genomes of 1000 actinobacteria strains.</title>
        <authorList>
            <person name="Klenk H.-P."/>
        </authorList>
    </citation>
    <scope>NUCLEOTIDE SEQUENCE [LARGE SCALE GENOMIC DNA]</scope>
    <source>
        <strain evidence="2 3">DSM 45671</strain>
    </source>
</reference>
<dbReference type="InterPro" id="IPR001173">
    <property type="entry name" value="Glyco_trans_2-like"/>
</dbReference>
<feature type="domain" description="Glycosyltransferase 2-like" evidence="1">
    <location>
        <begin position="28"/>
        <end position="149"/>
    </location>
</feature>
<name>A0A561SVV7_9PSEU</name>
<dbReference type="Proteomes" id="UP000321261">
    <property type="component" value="Unassembled WGS sequence"/>
</dbReference>
<dbReference type="RefSeq" id="WP_170309019.1">
    <property type="nucleotide sequence ID" value="NZ_VIWU01000001.1"/>
</dbReference>
<protein>
    <submittedName>
        <fullName evidence="2">Glycosyl transferase family 2</fullName>
    </submittedName>
</protein>
<evidence type="ECO:0000259" key="1">
    <source>
        <dbReference type="Pfam" id="PF00535"/>
    </source>
</evidence>
<dbReference type="Pfam" id="PF00535">
    <property type="entry name" value="Glycos_transf_2"/>
    <property type="match status" value="1"/>
</dbReference>
<keyword evidence="3" id="KW-1185">Reference proteome</keyword>
<dbReference type="AlphaFoldDB" id="A0A561SVV7"/>
<keyword evidence="2" id="KW-0808">Transferase</keyword>
<dbReference type="GO" id="GO:0016740">
    <property type="term" value="F:transferase activity"/>
    <property type="evidence" value="ECO:0007669"/>
    <property type="project" value="UniProtKB-KW"/>
</dbReference>
<dbReference type="SUPFAM" id="SSF53448">
    <property type="entry name" value="Nucleotide-diphospho-sugar transferases"/>
    <property type="match status" value="1"/>
</dbReference>
<dbReference type="Gene3D" id="3.90.550.10">
    <property type="entry name" value="Spore Coat Polysaccharide Biosynthesis Protein SpsA, Chain A"/>
    <property type="match status" value="1"/>
</dbReference>
<sequence length="386" mass="43570">MQKRLSEHAISYLKPISLGPLPGNPLVSVIMANYNYERYLRQSIESVLSQTYGHFELIVCDDGSTDNSDAVISRFARSDSRVKHIRKQNGGMASAWNAAHSESSGHIYCTLDADDTFVPDKLETIVRHFAHAPGSGFAVHPMTLIDATGQEIDVWPHDRKFEEGWIAENVIRRGGRWRAMITSAMCFRAELTRYVFPVPEEIFRPNADALVFTLAPLLTQVSAVDKALSCYRIHGANNFGTLVPDPDTDRKLMDLISRTVVGVNQRLSELRLDQQQLDLERNLRYLQARFRISLFEGKSRGDLCRMYASLARAMLGDDLYSSLFKATGLLVYGIAIPLPIRLRPLWWAKVKRGQYLAHRIRDKLRDILPLCGAVNTRIPASSRPVT</sequence>